<gene>
    <name evidence="1" type="ORF">ERS852578_02290</name>
</gene>
<dbReference type="RefSeq" id="WP_055183126.1">
    <property type="nucleotide sequence ID" value="NZ_CAUDVV010000051.1"/>
</dbReference>
<reference evidence="1 2" key="1">
    <citation type="submission" date="2015-09" db="EMBL/GenBank/DDBJ databases">
        <authorList>
            <consortium name="Pathogen Informatics"/>
        </authorList>
    </citation>
    <scope>NUCLEOTIDE SEQUENCE [LARGE SCALE GENOMIC DNA]</scope>
    <source>
        <strain evidence="1 2">2789STDY5834966</strain>
    </source>
</reference>
<dbReference type="Proteomes" id="UP000095390">
    <property type="component" value="Unassembled WGS sequence"/>
</dbReference>
<protein>
    <submittedName>
        <fullName evidence="1">Uncharacterized protein</fullName>
    </submittedName>
</protein>
<evidence type="ECO:0000313" key="1">
    <source>
        <dbReference type="EMBL" id="CUN11694.1"/>
    </source>
</evidence>
<sequence>MKCIYCNSEDELTSSDIITYAITGAKLTKSFVCKTHNAFTNDNYEKKFVADLDFFRNQLGLTTRDGKTIQYRADISVDGTEIHNVKLSNRESLYAPKDVVAGTDNDGNKILMAPMEKLKKISKGKATSVNMSDVVVHKTVGSNDFIGFHAIHSMAKMAYEWYCYINSIEEYKEEYQEIVDYILGKTEQEVVDIIIDNYYYWAIDQLSEIGTNSFFQYDDLDGYRYVVIDFWKTIAYRIRICKSPNDCLKKVRALPVTLYLYHIDGSKTQQVFGVVLLEKNKQAYFKTICPQNMTADIWGIFTSRIGKIMSTMVLSIHILKREVKNLSDKLDKYNAGKIDVTALLGFEENNIVTTIDILSQLYLNKDKYDMTKTFNQNLPIVLSLHSDTIGRTQEDKKKFIQLLVDKDKDNELSEYIWNGINFFDEIYKNEMNLPK</sequence>
<dbReference type="EMBL" id="CYYC01000031">
    <property type="protein sequence ID" value="CUN11694.1"/>
    <property type="molecule type" value="Genomic_DNA"/>
</dbReference>
<proteinExistence type="predicted"/>
<evidence type="ECO:0000313" key="2">
    <source>
        <dbReference type="Proteomes" id="UP000095390"/>
    </source>
</evidence>
<accession>A0A173UA19</accession>
<dbReference type="AlphaFoldDB" id="A0A173UA19"/>
<name>A0A173UA19_9FIRM</name>
<organism evidence="1 2">
    <name type="scientific">Anaerobutyricum hallii</name>
    <dbReference type="NCBI Taxonomy" id="39488"/>
    <lineage>
        <taxon>Bacteria</taxon>
        <taxon>Bacillati</taxon>
        <taxon>Bacillota</taxon>
        <taxon>Clostridia</taxon>
        <taxon>Lachnospirales</taxon>
        <taxon>Lachnospiraceae</taxon>
        <taxon>Anaerobutyricum</taxon>
    </lineage>
</organism>
<dbReference type="OrthoDB" id="1957609at2"/>